<dbReference type="Gene3D" id="4.10.400.10">
    <property type="entry name" value="Low-density Lipoprotein Receptor"/>
    <property type="match status" value="7"/>
</dbReference>
<dbReference type="PROSITE" id="PS50060">
    <property type="entry name" value="MAM_2"/>
    <property type="match status" value="15"/>
</dbReference>
<feature type="domain" description="MAM" evidence="4">
    <location>
        <begin position="2640"/>
        <end position="2822"/>
    </location>
</feature>
<sequence length="2991" mass="342763">MVYYMFASNQRPIELYLMSEKRQSKTLIWQQKWSNSDTWRKLRLTIEAKKFEFRLLFVAHSLFVALDEIQIESESCPYEGFCDFEGGSCSWRLPEDETLQDYYWNLRDFSESENNLVNYDHTTNTNHGKYLYTTTPSSISETQLARIESPIHDQSFGVHCLSFWYFRPDKRRDSISVFIQDAYNISNRKRVWSTFTKQTDRIEHWQYTQINVGSLKPFKIVFESSKHTTENSNIAIDDVQLKAGECSSITTKCSFNQNTCDFTIDSSNETLLHGYGRINDASSIPGFTPPVDAENPFGKYIYSDFSSIKTRTKNKMISALMKPTDLSCLRFLYFMNGTNKGKNSELYVKLMNINEEASMELWSIKVYENGWQNVSLDIAGQQKAFKIIFEMVGFNSGSFIALDEVEYSLGKCSANQTTSNISKLIEDFSCNFEKDFCKWTPRTGLANRAPKWERNVPENSKLNFPPYDTTTFSSFGKYAFFENEDKRYSDSIMSSIPAKESQWLCFSMSYYISKKRNDAISFLRVALTDERGIVKQILFESKRSKLTDWLKVRRNFYLQQGSSIKIYARCAECVIAVDDIRTFENVCPKEENGFSACDFEDGECGFVPEDNEQIIWELFKASESSEKYLRDASSNDFGHFMALDFGVGKNFTGNSKLYTQRLKATEKSCVSFAYYMSSKNSSLKAYIQQIYSPKLEPIFTTSITTENEWEKTNFETSEIENSWNIVFEAVYNSSISGIIAIDDFKVYEGECRGIKRCDFEEECLWGNIELSSTVIVGNKSLSVNKVWESSSGRFNKIPAVDYTTEKQSGTYLMLDSRQTKQDSKTQYSAVYKSPMFTLQKGQKSICLKFAYFLPKNNDIVITLSNDGIFERVNTNLENANEWRQTSVTLSPKTREFHIDFIGTIKSIALESRFIAIDDISVSFNECPKIYEIFNCTENGKEQILMNQVCDFKQDCKSSNKDEYNCGNCNFDTGFCGYRPNNWRREIRKKGDFCAFLSSNLLNRGNFLQSRTLRNSSSTCSLIFDYKFDTSDSYILVYAIINEQGQVLVWNTRNIITSTEWRSATINIGSIMNPFSIQFVAYAPRVAWFRFNNYVRIDNVAFKNCSRPQSSETCSSNQFKCRNKVCVDKKFVCDFENDCGDNSDEISCSNYTQRCDFEMGICNRWILSRGSWQLSKGYNKLNEGPLRDHTKGLASGKFLFFKETNFDFRWQKSTNFLLSPKIDFSKNCILRFFYNIFSDSVKIESSLKLVAFDEQNKPINLISINDENNFFFKRYTINLTNKVDGKFRIGFQPTFSHRFNFFKHRGYVAIDDISFTPDCFVAAVPPPQPKPTNSCIICPATEKCFGPFQMCNFIKDCNNSDSDEENCGQCTFENSLCGWRNIGSSRWITVTAKSMKGRFVIPSVDATNSKDGKFLILQSNSDGKKEESAILQTPLLQNTSKTCHLQFSYFNGFREGSLVVRLVNFKTGIRKEMFSAPFSLNKQWKETRVSLESLPSGYGVEVVAKGLSHQWIDDIVPIGVDEFKYIECDPLIIDNRSLNCDFEKDECGWFQTDIANASSLNWRRTNDFSEIGTGFNRSSDHTSGNGYYVYVHRPENSTAEQAIYTSAKQNPTNKSCLGFWYRMFSRVPVELKLLIQPVHGMNKTLFLKRNSQSNSWLKAQINIQSDRIFKLMFVATIRASRYSGLRNKFIIALDDLSFSSGSCKPSYSCVISRGNNFACAENEYHCKCNKVCIPMNKVCDFENDCGDNEDEYDDMLNCTKKAGRCDFENGICDYKVISLNEQNSSKNWFVESPSAGQNYGLYSDHTTNTPNGNYLRFKASGDSNSILQSPVIVRDTTNKARCSFIFYYQYATTDFQFKLSKNQLNVPRLEVYISFSKNGPQKLIASIDQVENDYFTRAEIDLTQYSNYPFYLLIKSGKTMNQQNDESGWALDDLSFSTGCKYANEPLSDIVDIPDICTDSKFNCLEFKKSICIPQSYVCDFVDDCPSGRDERENCTQTSCNFEENICGWTIPLYETHFKFSWIKAANVTKSSLAPKSDNTKKSAQGRLIFIESNKEANTSESRMTSKKISKTGSECTLSFYYYCDMKQCPLRVTTINEKNVENFLWDPLDESIFNDKTRNWRLAKVFIGQKKNFKLSFVVRQRNNSNFAIGLDDIRFEACYSPRYSDAEESCDDQKHYRCSNGHCINSSALCDFTNDCMDSSDENNDICKQRKGNCNFESDCGFWRDDETTNARFVRLKALSGQSYTPATDHTKRSKEGTYLSLQTNEGVESKSSRFVSKEIKPSSCTLRFWYNIIGDLKMNRLNVYRKSSLNDGGNTFISEELLKSFNHEEVYDFWIKAEIDVSREINSNFEIVFEAIVDRLGSVNIDDISFTSDCKFSNEEFPESTSTLGPKRPCPSGTDQCANGKCFTYQQKCNFIDDCGDKSDEKDCGTNCTFEEPCPWFNLDKNNQNWILHSGQSFNRRFKTGPIVDNTLKTEAGSYMVTKAPWLRWGRSSDKADLHSPSYSHSSDNCKLSFYYHMFGENMGILRVYIKEKNKKSLQWSIFGDQGDKWNHVVIAIGRRTQFSIIFEAEYGEGSGPKDFALDDLALIDCAPKIEITCGIDEELCDDSLKCIKIWEKCDGIYQCKDKSDETDCKPAVGNCDFADEDWIETCKWKHLQRDFQWRVRRISDKSTTGPQTLLTNEERIIRYNPGVFMSPAFDQLLYFNSTNRKTGEKAAVSTGTPFFASHGVCHLTFFYYMYGSPTMNLRVYTQTDKTNTSVNMITELKGNYGKKWISSHHVIGNTDPYTVVFEGTVGESGQSDIAIDSVKFSPNSQNTTCQSSSFVCYKSKGVCIPGILACDGIDDCPNGEDELDCAAICGENMSYYCLDDQKCHSNDEICDGEIQCPSGYDESMCNLKKCRKGYCRNGGKCNVNSDIPYCDNCPYYTVGRRRRPFEEAQIITFSNPLYDDLPLDALRSVQRNDSIETQEENNDVDDSNISVPAKSWKRTK</sequence>
<feature type="region of interest" description="Disordered" evidence="3">
    <location>
        <begin position="2965"/>
        <end position="2991"/>
    </location>
</feature>
<feature type="disulfide bond" evidence="2">
    <location>
        <begin position="2179"/>
        <end position="2197"/>
    </location>
</feature>
<dbReference type="SMART" id="SM00137">
    <property type="entry name" value="MAM"/>
    <property type="match status" value="10"/>
</dbReference>
<dbReference type="Pfam" id="PF00629">
    <property type="entry name" value="MAM"/>
    <property type="match status" value="15"/>
</dbReference>
<dbReference type="PANTHER" id="PTHR23282:SF101">
    <property type="entry name" value="MAM DOMAIN-CONTAINING PROTEIN"/>
    <property type="match status" value="1"/>
</dbReference>
<dbReference type="CDD" id="cd06263">
    <property type="entry name" value="MAM"/>
    <property type="match status" value="7"/>
</dbReference>
<dbReference type="CDD" id="cd00112">
    <property type="entry name" value="LDLa"/>
    <property type="match status" value="7"/>
</dbReference>
<feature type="disulfide bond" evidence="2">
    <location>
        <begin position="1113"/>
        <end position="1125"/>
    </location>
</feature>
<feature type="domain" description="MAM" evidence="4">
    <location>
        <begin position="1537"/>
        <end position="1704"/>
    </location>
</feature>
<feature type="disulfide bond" evidence="2">
    <location>
        <begin position="1132"/>
        <end position="1147"/>
    </location>
</feature>
<feature type="domain" description="MAM" evidence="4">
    <location>
        <begin position="1152"/>
        <end position="1320"/>
    </location>
</feature>
<feature type="disulfide bond" evidence="2">
    <location>
        <begin position="2396"/>
        <end position="2408"/>
    </location>
</feature>
<evidence type="ECO:0000313" key="5">
    <source>
        <dbReference type="EMBL" id="RWS17354.1"/>
    </source>
</evidence>
<dbReference type="PROSITE" id="PS01209">
    <property type="entry name" value="LDLRA_1"/>
    <property type="match status" value="3"/>
</dbReference>
<evidence type="ECO:0000259" key="4">
    <source>
        <dbReference type="PROSITE" id="PS50060"/>
    </source>
</evidence>
<feature type="domain" description="MAM" evidence="4">
    <location>
        <begin position="595"/>
        <end position="753"/>
    </location>
</feature>
<dbReference type="Pfam" id="PF00057">
    <property type="entry name" value="Ldl_recept_a"/>
    <property type="match status" value="3"/>
</dbReference>
<feature type="disulfide bond" evidence="2">
    <location>
        <begin position="2881"/>
        <end position="2896"/>
    </location>
</feature>
<feature type="disulfide bond" evidence="2">
    <location>
        <begin position="2403"/>
        <end position="2421"/>
    </location>
</feature>
<dbReference type="Proteomes" id="UP000285301">
    <property type="component" value="Unassembled WGS sequence"/>
</dbReference>
<evidence type="ECO:0000313" key="6">
    <source>
        <dbReference type="Proteomes" id="UP000285301"/>
    </source>
</evidence>
<evidence type="ECO:0000256" key="1">
    <source>
        <dbReference type="ARBA" id="ARBA00023157"/>
    </source>
</evidence>
<accession>A0A3S3SQ17</accession>
<dbReference type="InterPro" id="IPR013320">
    <property type="entry name" value="ConA-like_dom_sf"/>
</dbReference>
<evidence type="ECO:0000256" key="2">
    <source>
        <dbReference type="PROSITE-ProRule" id="PRU00124"/>
    </source>
</evidence>
<protein>
    <recommendedName>
        <fullName evidence="4">MAM domain-containing protein</fullName>
    </recommendedName>
</protein>
<dbReference type="InterPro" id="IPR036055">
    <property type="entry name" value="LDL_receptor-like_sf"/>
</dbReference>
<dbReference type="OrthoDB" id="6516200at2759"/>
<feature type="compositionally biased region" description="Acidic residues" evidence="3">
    <location>
        <begin position="2967"/>
        <end position="2977"/>
    </location>
</feature>
<gene>
    <name evidence="5" type="ORF">B4U79_11636</name>
</gene>
<feature type="disulfide bond" evidence="2">
    <location>
        <begin position="2841"/>
        <end position="2856"/>
    </location>
</feature>
<feature type="disulfide bond" evidence="2">
    <location>
        <begin position="2415"/>
        <end position="2430"/>
    </location>
</feature>
<comment type="caution">
    <text evidence="2">Lacks conserved residue(s) required for the propagation of feature annotation.</text>
</comment>
<feature type="domain" description="MAM" evidence="4">
    <location>
        <begin position="251"/>
        <end position="414"/>
    </location>
</feature>
<dbReference type="STRING" id="1965070.A0A3S3SQ17"/>
<keyword evidence="1 2" id="KW-1015">Disulfide bond</keyword>
<feature type="domain" description="MAM" evidence="4">
    <location>
        <begin position="1"/>
        <end position="78"/>
    </location>
</feature>
<dbReference type="SMART" id="SM00192">
    <property type="entry name" value="LDLa"/>
    <property type="match status" value="10"/>
</dbReference>
<feature type="domain" description="MAM" evidence="4">
    <location>
        <begin position="1762"/>
        <end position="1941"/>
    </location>
</feature>
<organism evidence="5 6">
    <name type="scientific">Dinothrombium tinctorium</name>
    <dbReference type="NCBI Taxonomy" id="1965070"/>
    <lineage>
        <taxon>Eukaryota</taxon>
        <taxon>Metazoa</taxon>
        <taxon>Ecdysozoa</taxon>
        <taxon>Arthropoda</taxon>
        <taxon>Chelicerata</taxon>
        <taxon>Arachnida</taxon>
        <taxon>Acari</taxon>
        <taxon>Acariformes</taxon>
        <taxon>Trombidiformes</taxon>
        <taxon>Prostigmata</taxon>
        <taxon>Anystina</taxon>
        <taxon>Parasitengona</taxon>
        <taxon>Trombidioidea</taxon>
        <taxon>Trombidiidae</taxon>
        <taxon>Dinothrombium</taxon>
    </lineage>
</organism>
<feature type="domain" description="MAM" evidence="4">
    <location>
        <begin position="1997"/>
        <end position="2161"/>
    </location>
</feature>
<evidence type="ECO:0000256" key="3">
    <source>
        <dbReference type="SAM" id="MobiDB-lite"/>
    </source>
</evidence>
<dbReference type="PROSITE" id="PS50068">
    <property type="entry name" value="LDLRA_2"/>
    <property type="match status" value="8"/>
</dbReference>
<dbReference type="SUPFAM" id="SSF49899">
    <property type="entry name" value="Concanavalin A-like lectins/glucanases"/>
    <property type="match status" value="14"/>
</dbReference>
<dbReference type="GO" id="GO:0016020">
    <property type="term" value="C:membrane"/>
    <property type="evidence" value="ECO:0007669"/>
    <property type="project" value="InterPro"/>
</dbReference>
<feature type="domain" description="MAM" evidence="4">
    <location>
        <begin position="1367"/>
        <end position="1529"/>
    </location>
</feature>
<keyword evidence="6" id="KW-1185">Reference proteome</keyword>
<feature type="disulfide bond" evidence="2">
    <location>
        <begin position="2620"/>
        <end position="2635"/>
    </location>
</feature>
<feature type="domain" description="MAM" evidence="4">
    <location>
        <begin position="966"/>
        <end position="1106"/>
    </location>
</feature>
<dbReference type="Gene3D" id="2.60.120.200">
    <property type="match status" value="15"/>
</dbReference>
<dbReference type="PANTHER" id="PTHR23282">
    <property type="entry name" value="APICAL ENDOSOMAL GLYCOPROTEIN PRECURSOR"/>
    <property type="match status" value="1"/>
</dbReference>
<feature type="domain" description="MAM" evidence="4">
    <location>
        <begin position="755"/>
        <end position="928"/>
    </location>
</feature>
<dbReference type="InterPro" id="IPR051560">
    <property type="entry name" value="MAM_domain-containing"/>
</dbReference>
<dbReference type="PRINTS" id="PR00261">
    <property type="entry name" value="LDLRECEPTOR"/>
</dbReference>
<dbReference type="InterPro" id="IPR023415">
    <property type="entry name" value="LDLR_class-A_CS"/>
</dbReference>
<feature type="disulfide bond" evidence="2">
    <location>
        <begin position="1120"/>
        <end position="1138"/>
    </location>
</feature>
<feature type="domain" description="MAM" evidence="4">
    <location>
        <begin position="2213"/>
        <end position="2378"/>
    </location>
</feature>
<comment type="caution">
    <text evidence="5">The sequence shown here is derived from an EMBL/GenBank/DDBJ whole genome shotgun (WGS) entry which is preliminary data.</text>
</comment>
<dbReference type="InterPro" id="IPR000998">
    <property type="entry name" value="MAM_dom"/>
</dbReference>
<proteinExistence type="predicted"/>
<feature type="domain" description="MAM" evidence="4">
    <location>
        <begin position="2432"/>
        <end position="2594"/>
    </location>
</feature>
<feature type="domain" description="MAM" evidence="4">
    <location>
        <begin position="80"/>
        <end position="248"/>
    </location>
</feature>
<dbReference type="EMBL" id="NCKU01000090">
    <property type="protein sequence ID" value="RWS17354.1"/>
    <property type="molecule type" value="Genomic_DNA"/>
</dbReference>
<feature type="domain" description="MAM" evidence="4">
    <location>
        <begin position="428"/>
        <end position="589"/>
    </location>
</feature>
<name>A0A3S3SQ17_9ACAR</name>
<dbReference type="SUPFAM" id="SSF57424">
    <property type="entry name" value="LDL receptor-like module"/>
    <property type="match status" value="7"/>
</dbReference>
<dbReference type="InterPro" id="IPR002172">
    <property type="entry name" value="LDrepeatLR_classA_rpt"/>
</dbReference>
<reference evidence="5 6" key="1">
    <citation type="journal article" date="2018" name="Gigascience">
        <title>Genomes of trombidid mites reveal novel predicted allergens and laterally-transferred genes associated with secondary metabolism.</title>
        <authorList>
            <person name="Dong X."/>
            <person name="Chaisiri K."/>
            <person name="Xia D."/>
            <person name="Armstrong S.D."/>
            <person name="Fang Y."/>
            <person name="Donnelly M.J."/>
            <person name="Kadowaki T."/>
            <person name="McGarry J.W."/>
            <person name="Darby A.C."/>
            <person name="Makepeace B.L."/>
        </authorList>
    </citation>
    <scope>NUCLEOTIDE SEQUENCE [LARGE SCALE GENOMIC DNA]</scope>
    <source>
        <strain evidence="5">UoL-WK</strain>
    </source>
</reference>